<keyword evidence="3" id="KW-0378">Hydrolase</keyword>
<feature type="transmembrane region" description="Helical" evidence="1">
    <location>
        <begin position="92"/>
        <end position="113"/>
    </location>
</feature>
<evidence type="ECO:0000256" key="1">
    <source>
        <dbReference type="SAM" id="Phobius"/>
    </source>
</evidence>
<dbReference type="PANTHER" id="PTHR36435">
    <property type="entry name" value="SLR1288 PROTEIN"/>
    <property type="match status" value="1"/>
</dbReference>
<dbReference type="GO" id="GO:0006508">
    <property type="term" value="P:proteolysis"/>
    <property type="evidence" value="ECO:0007669"/>
    <property type="project" value="UniProtKB-KW"/>
</dbReference>
<protein>
    <submittedName>
        <fullName evidence="3">CAAX amino terminal protease family protein</fullName>
    </submittedName>
</protein>
<dbReference type="GO" id="GO:0080120">
    <property type="term" value="P:CAAX-box protein maturation"/>
    <property type="evidence" value="ECO:0007669"/>
    <property type="project" value="UniProtKB-ARBA"/>
</dbReference>
<organism evidence="3 4">
    <name type="scientific">Hathewaya histolytica</name>
    <name type="common">Clostridium histolyticum</name>
    <dbReference type="NCBI Taxonomy" id="1498"/>
    <lineage>
        <taxon>Bacteria</taxon>
        <taxon>Bacillati</taxon>
        <taxon>Bacillota</taxon>
        <taxon>Clostridia</taxon>
        <taxon>Eubacteriales</taxon>
        <taxon>Clostridiaceae</taxon>
        <taxon>Hathewaya</taxon>
    </lineage>
</organism>
<feature type="transmembrane region" description="Helical" evidence="1">
    <location>
        <begin position="55"/>
        <end position="72"/>
    </location>
</feature>
<dbReference type="InterPro" id="IPR052710">
    <property type="entry name" value="CAAX_protease"/>
</dbReference>
<feature type="domain" description="CAAX prenyl protease 2/Lysostaphin resistance protein A-like" evidence="2">
    <location>
        <begin position="132"/>
        <end position="220"/>
    </location>
</feature>
<feature type="transmembrane region" description="Helical" evidence="1">
    <location>
        <begin position="236"/>
        <end position="255"/>
    </location>
</feature>
<keyword evidence="4" id="KW-1185">Reference proteome</keyword>
<dbReference type="Proteomes" id="UP000308489">
    <property type="component" value="Chromosome 1"/>
</dbReference>
<evidence type="ECO:0000313" key="4">
    <source>
        <dbReference type="Proteomes" id="UP000308489"/>
    </source>
</evidence>
<gene>
    <name evidence="3" type="ORF">NCTC503_00138</name>
</gene>
<keyword evidence="1" id="KW-1133">Transmembrane helix</keyword>
<dbReference type="Pfam" id="PF02517">
    <property type="entry name" value="Rce1-like"/>
    <property type="match status" value="1"/>
</dbReference>
<feature type="transmembrane region" description="Helical" evidence="1">
    <location>
        <begin position="18"/>
        <end position="43"/>
    </location>
</feature>
<dbReference type="KEGG" id="hhw:NCTC503_00138"/>
<accession>A0A4U9QVW2</accession>
<dbReference type="PANTHER" id="PTHR36435:SF1">
    <property type="entry name" value="CAAX AMINO TERMINAL PROTEASE FAMILY PROTEIN"/>
    <property type="match status" value="1"/>
</dbReference>
<keyword evidence="3" id="KW-0645">Protease</keyword>
<keyword evidence="1" id="KW-0812">Transmembrane</keyword>
<dbReference type="InterPro" id="IPR003675">
    <property type="entry name" value="Rce1/LyrA-like_dom"/>
</dbReference>
<sequence>MEEVAINNKKGLSVGKSFLVLFLSFISDSFWMVFAGNVILILGAGGVKVGAFENYIYLLAEVISYVIFIRIYESLTESKLRFSNTLKINKCIFIVLIVISYIFIYDNTLNIFVEKFTTNSWYNEVIQEELNSPITLILGALIVAPIFEEILLRGIILEGLIIKNKPYVAITISSLLFALMHGNLVQIPNAFFIGLVIGIIYYRTRSLLPCIFARFVNNFFVVITEYYPTLYDDTRFSSIKLGLSIVIFISSFYMFRRSVRDS</sequence>
<keyword evidence="1" id="KW-0472">Membrane</keyword>
<feature type="transmembrane region" description="Helical" evidence="1">
    <location>
        <begin position="211"/>
        <end position="230"/>
    </location>
</feature>
<dbReference type="GO" id="GO:0004175">
    <property type="term" value="F:endopeptidase activity"/>
    <property type="evidence" value="ECO:0007669"/>
    <property type="project" value="UniProtKB-ARBA"/>
</dbReference>
<dbReference type="OrthoDB" id="4177129at2"/>
<evidence type="ECO:0000313" key="3">
    <source>
        <dbReference type="EMBL" id="VTQ82218.1"/>
    </source>
</evidence>
<proteinExistence type="predicted"/>
<dbReference type="AlphaFoldDB" id="A0A4U9QVW2"/>
<dbReference type="RefSeq" id="WP_138208982.1">
    <property type="nucleotide sequence ID" value="NZ_CBCRUQ010000011.1"/>
</dbReference>
<feature type="transmembrane region" description="Helical" evidence="1">
    <location>
        <begin position="187"/>
        <end position="204"/>
    </location>
</feature>
<name>A0A4U9QVW2_HATHI</name>
<dbReference type="EMBL" id="LR590481">
    <property type="protein sequence ID" value="VTQ82218.1"/>
    <property type="molecule type" value="Genomic_DNA"/>
</dbReference>
<feature type="transmembrane region" description="Helical" evidence="1">
    <location>
        <begin position="133"/>
        <end position="152"/>
    </location>
</feature>
<reference evidence="3 4" key="1">
    <citation type="submission" date="2019-05" db="EMBL/GenBank/DDBJ databases">
        <authorList>
            <consortium name="Pathogen Informatics"/>
        </authorList>
    </citation>
    <scope>NUCLEOTIDE SEQUENCE [LARGE SCALE GENOMIC DNA]</scope>
    <source>
        <strain evidence="3 4">NCTC503</strain>
    </source>
</reference>
<evidence type="ECO:0000259" key="2">
    <source>
        <dbReference type="Pfam" id="PF02517"/>
    </source>
</evidence>